<evidence type="ECO:0000313" key="3">
    <source>
        <dbReference type="Proteomes" id="UP000594638"/>
    </source>
</evidence>
<feature type="compositionally biased region" description="Polar residues" evidence="1">
    <location>
        <begin position="90"/>
        <end position="99"/>
    </location>
</feature>
<dbReference type="EMBL" id="CACTIH010004473">
    <property type="protein sequence ID" value="CAA2990909.1"/>
    <property type="molecule type" value="Genomic_DNA"/>
</dbReference>
<keyword evidence="3" id="KW-1185">Reference proteome</keyword>
<sequence length="120" mass="12532">MQPEDPAIQRQLEAARGSQQAAANSRRPAAEQSGSQAGRPTGRAGGLGSTVAGRQAGRQAGRPARQPRPATARYTATLPQTLSPCRPASHVTNSQTGNGTDAWRRQPGAVRRPATGTVRK</sequence>
<feature type="compositionally biased region" description="Low complexity" evidence="1">
    <location>
        <begin position="52"/>
        <end position="77"/>
    </location>
</feature>
<proteinExistence type="predicted"/>
<comment type="caution">
    <text evidence="2">The sequence shown here is derived from an EMBL/GenBank/DDBJ whole genome shotgun (WGS) entry which is preliminary data.</text>
</comment>
<evidence type="ECO:0000313" key="2">
    <source>
        <dbReference type="EMBL" id="CAA2990909.1"/>
    </source>
</evidence>
<dbReference type="AlphaFoldDB" id="A0A8S0SDH0"/>
<dbReference type="Proteomes" id="UP000594638">
    <property type="component" value="Unassembled WGS sequence"/>
</dbReference>
<reference evidence="2 3" key="1">
    <citation type="submission" date="2019-12" db="EMBL/GenBank/DDBJ databases">
        <authorList>
            <person name="Alioto T."/>
            <person name="Alioto T."/>
            <person name="Gomez Garrido J."/>
        </authorList>
    </citation>
    <scope>NUCLEOTIDE SEQUENCE [LARGE SCALE GENOMIC DNA]</scope>
</reference>
<accession>A0A8S0SDH0</accession>
<evidence type="ECO:0000256" key="1">
    <source>
        <dbReference type="SAM" id="MobiDB-lite"/>
    </source>
</evidence>
<name>A0A8S0SDH0_OLEEU</name>
<organism evidence="2 3">
    <name type="scientific">Olea europaea subsp. europaea</name>
    <dbReference type="NCBI Taxonomy" id="158383"/>
    <lineage>
        <taxon>Eukaryota</taxon>
        <taxon>Viridiplantae</taxon>
        <taxon>Streptophyta</taxon>
        <taxon>Embryophyta</taxon>
        <taxon>Tracheophyta</taxon>
        <taxon>Spermatophyta</taxon>
        <taxon>Magnoliopsida</taxon>
        <taxon>eudicotyledons</taxon>
        <taxon>Gunneridae</taxon>
        <taxon>Pentapetalae</taxon>
        <taxon>asterids</taxon>
        <taxon>lamiids</taxon>
        <taxon>Lamiales</taxon>
        <taxon>Oleaceae</taxon>
        <taxon>Oleeae</taxon>
        <taxon>Olea</taxon>
    </lineage>
</organism>
<feature type="region of interest" description="Disordered" evidence="1">
    <location>
        <begin position="1"/>
        <end position="120"/>
    </location>
</feature>
<dbReference type="Gramene" id="OE9A085602T1">
    <property type="protein sequence ID" value="OE9A085602C1"/>
    <property type="gene ID" value="OE9A085602"/>
</dbReference>
<gene>
    <name evidence="2" type="ORF">OLEA9_A085602</name>
</gene>
<protein>
    <submittedName>
        <fullName evidence="2">Uncharacterized protein</fullName>
    </submittedName>
</protein>